<dbReference type="HAMAP" id="MF_01113">
    <property type="entry name" value="DNApol_IV"/>
    <property type="match status" value="1"/>
</dbReference>
<evidence type="ECO:0000256" key="13">
    <source>
        <dbReference type="ARBA" id="ARBA00023125"/>
    </source>
</evidence>
<dbReference type="GO" id="GO:0005829">
    <property type="term" value="C:cytosol"/>
    <property type="evidence" value="ECO:0007669"/>
    <property type="project" value="TreeGrafter"/>
</dbReference>
<protein>
    <recommendedName>
        <fullName evidence="16">DNA polymerase IV</fullName>
        <shortName evidence="16">Pol IV</shortName>
        <ecNumber evidence="16">2.7.7.7</ecNumber>
    </recommendedName>
</protein>
<keyword evidence="19" id="KW-1185">Reference proteome</keyword>
<evidence type="ECO:0000256" key="3">
    <source>
        <dbReference type="ARBA" id="ARBA00011245"/>
    </source>
</evidence>
<comment type="caution">
    <text evidence="18">The sequence shown here is derived from an EMBL/GenBank/DDBJ whole genome shotgun (WGS) entry which is preliminary data.</text>
</comment>
<dbReference type="CDD" id="cd03586">
    <property type="entry name" value="PolY_Pol_IV_kappa"/>
    <property type="match status" value="1"/>
</dbReference>
<organism evidence="18 19">
    <name type="scientific">Anaerovibrio slackiae</name>
    <dbReference type="NCBI Taxonomy" id="2652309"/>
    <lineage>
        <taxon>Bacteria</taxon>
        <taxon>Bacillati</taxon>
        <taxon>Bacillota</taxon>
        <taxon>Negativicutes</taxon>
        <taxon>Selenomonadales</taxon>
        <taxon>Selenomonadaceae</taxon>
        <taxon>Anaerovibrio</taxon>
    </lineage>
</organism>
<dbReference type="Gene3D" id="3.30.1490.100">
    <property type="entry name" value="DNA polymerase, Y-family, little finger domain"/>
    <property type="match status" value="1"/>
</dbReference>
<keyword evidence="11 16" id="KW-0460">Magnesium</keyword>
<dbReference type="SUPFAM" id="SSF100879">
    <property type="entry name" value="Lesion bypass DNA polymerase (Y-family), little finger domain"/>
    <property type="match status" value="1"/>
</dbReference>
<evidence type="ECO:0000256" key="1">
    <source>
        <dbReference type="ARBA" id="ARBA00004496"/>
    </source>
</evidence>
<dbReference type="Gene3D" id="3.30.70.270">
    <property type="match status" value="1"/>
</dbReference>
<keyword evidence="6 16" id="KW-0808">Transferase</keyword>
<dbReference type="PANTHER" id="PTHR11076">
    <property type="entry name" value="DNA REPAIR POLYMERASE UMUC / TRANSFERASE FAMILY MEMBER"/>
    <property type="match status" value="1"/>
</dbReference>
<dbReference type="Pfam" id="PF00817">
    <property type="entry name" value="IMS"/>
    <property type="match status" value="1"/>
</dbReference>
<evidence type="ECO:0000259" key="17">
    <source>
        <dbReference type="PROSITE" id="PS50173"/>
    </source>
</evidence>
<keyword evidence="10 16" id="KW-0227">DNA damage</keyword>
<keyword evidence="8 16" id="KW-0235">DNA replication</keyword>
<evidence type="ECO:0000256" key="9">
    <source>
        <dbReference type="ARBA" id="ARBA00022723"/>
    </source>
</evidence>
<dbReference type="GO" id="GO:0006261">
    <property type="term" value="P:DNA-templated DNA replication"/>
    <property type="evidence" value="ECO:0007669"/>
    <property type="project" value="UniProtKB-UniRule"/>
</dbReference>
<comment type="similarity">
    <text evidence="2 16">Belongs to the DNA polymerase type-Y family.</text>
</comment>
<dbReference type="InterPro" id="IPR043502">
    <property type="entry name" value="DNA/RNA_pol_sf"/>
</dbReference>
<dbReference type="NCBIfam" id="NF002677">
    <property type="entry name" value="PRK02406.1"/>
    <property type="match status" value="1"/>
</dbReference>
<dbReference type="InterPro" id="IPR024728">
    <property type="entry name" value="PolY_HhH_motif"/>
</dbReference>
<evidence type="ECO:0000256" key="15">
    <source>
        <dbReference type="ARBA" id="ARBA00049244"/>
    </source>
</evidence>
<evidence type="ECO:0000313" key="18">
    <source>
        <dbReference type="EMBL" id="MSU08439.1"/>
    </source>
</evidence>
<comment type="cofactor">
    <cofactor evidence="16">
        <name>Mg(2+)</name>
        <dbReference type="ChEBI" id="CHEBI:18420"/>
    </cofactor>
    <text evidence="16">Binds 2 magnesium ions per subunit.</text>
</comment>
<dbReference type="InterPro" id="IPR043128">
    <property type="entry name" value="Rev_trsase/Diguanyl_cyclase"/>
</dbReference>
<dbReference type="Gene3D" id="3.40.1170.60">
    <property type="match status" value="1"/>
</dbReference>
<dbReference type="RefSeq" id="WP_154406607.1">
    <property type="nucleotide sequence ID" value="NZ_JAQXJM010000194.1"/>
</dbReference>
<name>A0A6I2UFM3_9FIRM</name>
<keyword evidence="13 16" id="KW-0238">DNA-binding</keyword>
<evidence type="ECO:0000256" key="6">
    <source>
        <dbReference type="ARBA" id="ARBA00022679"/>
    </source>
</evidence>
<feature type="site" description="Substrate discrimination" evidence="16">
    <location>
        <position position="15"/>
    </location>
</feature>
<dbReference type="GO" id="GO:0042276">
    <property type="term" value="P:error-prone translesion synthesis"/>
    <property type="evidence" value="ECO:0007669"/>
    <property type="project" value="TreeGrafter"/>
</dbReference>
<feature type="domain" description="UmuC" evidence="17">
    <location>
        <begin position="6"/>
        <end position="186"/>
    </location>
</feature>
<evidence type="ECO:0000256" key="8">
    <source>
        <dbReference type="ARBA" id="ARBA00022705"/>
    </source>
</evidence>
<evidence type="ECO:0000256" key="10">
    <source>
        <dbReference type="ARBA" id="ARBA00022763"/>
    </source>
</evidence>
<dbReference type="InterPro" id="IPR036775">
    <property type="entry name" value="DNA_pol_Y-fam_lit_finger_sf"/>
</dbReference>
<evidence type="ECO:0000256" key="11">
    <source>
        <dbReference type="ARBA" id="ARBA00022842"/>
    </source>
</evidence>
<feature type="binding site" evidence="16">
    <location>
        <position position="10"/>
    </location>
    <ligand>
        <name>Mg(2+)</name>
        <dbReference type="ChEBI" id="CHEBI:18420"/>
    </ligand>
</feature>
<accession>A0A6I2UFM3</accession>
<gene>
    <name evidence="16 18" type="primary">dinB</name>
    <name evidence="18" type="ORF">FYJ84_05500</name>
</gene>
<keyword evidence="12 16" id="KW-0239">DNA-directed DNA polymerase</keyword>
<evidence type="ECO:0000313" key="19">
    <source>
        <dbReference type="Proteomes" id="UP000433181"/>
    </source>
</evidence>
<dbReference type="GO" id="GO:0006281">
    <property type="term" value="P:DNA repair"/>
    <property type="evidence" value="ECO:0007669"/>
    <property type="project" value="UniProtKB-UniRule"/>
</dbReference>
<dbReference type="EMBL" id="VUNR01000008">
    <property type="protein sequence ID" value="MSU08439.1"/>
    <property type="molecule type" value="Genomic_DNA"/>
</dbReference>
<proteinExistence type="inferred from homology"/>
<evidence type="ECO:0000256" key="5">
    <source>
        <dbReference type="ARBA" id="ARBA00022490"/>
    </source>
</evidence>
<dbReference type="InterPro" id="IPR022880">
    <property type="entry name" value="DNApol_IV"/>
</dbReference>
<evidence type="ECO:0000256" key="16">
    <source>
        <dbReference type="HAMAP-Rule" id="MF_01113"/>
    </source>
</evidence>
<comment type="catalytic activity">
    <reaction evidence="15 16">
        <text>DNA(n) + a 2'-deoxyribonucleoside 5'-triphosphate = DNA(n+1) + diphosphate</text>
        <dbReference type="Rhea" id="RHEA:22508"/>
        <dbReference type="Rhea" id="RHEA-COMP:17339"/>
        <dbReference type="Rhea" id="RHEA-COMP:17340"/>
        <dbReference type="ChEBI" id="CHEBI:33019"/>
        <dbReference type="ChEBI" id="CHEBI:61560"/>
        <dbReference type="ChEBI" id="CHEBI:173112"/>
        <dbReference type="EC" id="2.7.7.7"/>
    </reaction>
</comment>
<dbReference type="InterPro" id="IPR017961">
    <property type="entry name" value="DNA_pol_Y-fam_little_finger"/>
</dbReference>
<dbReference type="GO" id="GO:0009432">
    <property type="term" value="P:SOS response"/>
    <property type="evidence" value="ECO:0007669"/>
    <property type="project" value="TreeGrafter"/>
</dbReference>
<comment type="subcellular location">
    <subcellularLocation>
        <location evidence="1 16">Cytoplasm</location>
    </subcellularLocation>
</comment>
<reference evidence="18 19" key="1">
    <citation type="submission" date="2019-08" db="EMBL/GenBank/DDBJ databases">
        <title>In-depth cultivation of the pig gut microbiome towards novel bacterial diversity and tailored functional studies.</title>
        <authorList>
            <person name="Wylensek D."/>
            <person name="Hitch T.C.A."/>
            <person name="Clavel T."/>
        </authorList>
    </citation>
    <scope>NUCLEOTIDE SEQUENCE [LARGE SCALE GENOMIC DNA]</scope>
    <source>
        <strain evidence="18 19">WCA-693-APC-5D-A</strain>
    </source>
</reference>
<dbReference type="Proteomes" id="UP000433181">
    <property type="component" value="Unassembled WGS sequence"/>
</dbReference>
<comment type="function">
    <text evidence="16">Poorly processive, error-prone DNA polymerase involved in untargeted mutagenesis. Copies undamaged DNA at stalled replication forks, which arise in vivo from mismatched or misaligned primer ends. These misaligned primers can be extended by PolIV. Exhibits no 3'-5' exonuclease (proofreading) activity. May be involved in translesional synthesis, in conjunction with the beta clamp from PolIII.</text>
</comment>
<dbReference type="Pfam" id="PF11798">
    <property type="entry name" value="IMS_HHH"/>
    <property type="match status" value="1"/>
</dbReference>
<dbReference type="SUPFAM" id="SSF56672">
    <property type="entry name" value="DNA/RNA polymerases"/>
    <property type="match status" value="1"/>
</dbReference>
<keyword evidence="4 16" id="KW-0515">Mutator protein</keyword>
<dbReference type="EC" id="2.7.7.7" evidence="16"/>
<dbReference type="GO" id="GO:0003684">
    <property type="term" value="F:damaged DNA binding"/>
    <property type="evidence" value="ECO:0007669"/>
    <property type="project" value="InterPro"/>
</dbReference>
<evidence type="ECO:0000256" key="12">
    <source>
        <dbReference type="ARBA" id="ARBA00022932"/>
    </source>
</evidence>
<dbReference type="GO" id="GO:0003887">
    <property type="term" value="F:DNA-directed DNA polymerase activity"/>
    <property type="evidence" value="ECO:0007669"/>
    <property type="project" value="UniProtKB-UniRule"/>
</dbReference>
<keyword evidence="14 16" id="KW-0234">DNA repair</keyword>
<evidence type="ECO:0000256" key="7">
    <source>
        <dbReference type="ARBA" id="ARBA00022695"/>
    </source>
</evidence>
<feature type="binding site" evidence="16">
    <location>
        <position position="104"/>
    </location>
    <ligand>
        <name>Mg(2+)</name>
        <dbReference type="ChEBI" id="CHEBI:18420"/>
    </ligand>
</feature>
<dbReference type="PROSITE" id="PS50173">
    <property type="entry name" value="UMUC"/>
    <property type="match status" value="1"/>
</dbReference>
<comment type="subunit">
    <text evidence="3 16">Monomer.</text>
</comment>
<dbReference type="Pfam" id="PF11799">
    <property type="entry name" value="IMS_C"/>
    <property type="match status" value="1"/>
</dbReference>
<dbReference type="GO" id="GO:0000287">
    <property type="term" value="F:magnesium ion binding"/>
    <property type="evidence" value="ECO:0007669"/>
    <property type="project" value="UniProtKB-UniRule"/>
</dbReference>
<dbReference type="InterPro" id="IPR001126">
    <property type="entry name" value="UmuC"/>
</dbReference>
<evidence type="ECO:0000256" key="2">
    <source>
        <dbReference type="ARBA" id="ARBA00010945"/>
    </source>
</evidence>
<dbReference type="PANTHER" id="PTHR11076:SF33">
    <property type="entry name" value="DNA POLYMERASE KAPPA"/>
    <property type="match status" value="1"/>
</dbReference>
<sequence>MAKRLVMHVDMDAFYASVEQLDHEEYRGKPVIVAGLGKRSVVSTCSYEARKFGVRSAMTTARAMQLCPQGIFVEGNFRRYSEVSREIFKIFDRYSPVVEPLSIDEAFLDLTGMERLMESPRQYAMKLKEEIRARTGIVASAGIAPNKFLAKLASDLEKPDGLTIIEEDRVQEVLAPLPVSRIWGVGKKSNQVLADMGIMRIGQLLQADYRQLERRLGPSMAKHLYALSRGQDDRPVAPREPAKSIGNEITFPEDIQGQEAAEQVLLELSVKVGWRLRQAGVRAKTVHIKVRKHDFTTFTRQKQLAEMSGFDNDIYRAARELFRELGIFYGIRLMGVSASGFDAHEEMSLFAADNAKQERLYDAIDSINKRFGSLGITRANLLR</sequence>
<feature type="active site" evidence="16">
    <location>
        <position position="105"/>
    </location>
</feature>
<dbReference type="GeneID" id="96778365"/>
<evidence type="ECO:0000256" key="14">
    <source>
        <dbReference type="ARBA" id="ARBA00023204"/>
    </source>
</evidence>
<keyword evidence="9 16" id="KW-0479">Metal-binding</keyword>
<dbReference type="AlphaFoldDB" id="A0A6I2UFM3"/>
<keyword evidence="7 16" id="KW-0548">Nucleotidyltransferase</keyword>
<dbReference type="FunFam" id="3.30.1490.100:FF:000004">
    <property type="entry name" value="DNA polymerase IV"/>
    <property type="match status" value="1"/>
</dbReference>
<evidence type="ECO:0000256" key="4">
    <source>
        <dbReference type="ARBA" id="ARBA00022457"/>
    </source>
</evidence>
<dbReference type="FunFam" id="3.40.1170.60:FF:000001">
    <property type="entry name" value="DNA polymerase IV"/>
    <property type="match status" value="1"/>
</dbReference>
<keyword evidence="5 16" id="KW-0963">Cytoplasm</keyword>
<dbReference type="Gene3D" id="1.10.150.20">
    <property type="entry name" value="5' to 3' exonuclease, C-terminal subdomain"/>
    <property type="match status" value="1"/>
</dbReference>
<dbReference type="InterPro" id="IPR050116">
    <property type="entry name" value="DNA_polymerase-Y"/>
</dbReference>